<organism evidence="11 12">
    <name type="scientific">Cyclocybe aegerita</name>
    <name type="common">Black poplar mushroom</name>
    <name type="synonym">Agrocybe aegerita</name>
    <dbReference type="NCBI Taxonomy" id="1973307"/>
    <lineage>
        <taxon>Eukaryota</taxon>
        <taxon>Fungi</taxon>
        <taxon>Dikarya</taxon>
        <taxon>Basidiomycota</taxon>
        <taxon>Agaricomycotina</taxon>
        <taxon>Agaricomycetes</taxon>
        <taxon>Agaricomycetidae</taxon>
        <taxon>Agaricales</taxon>
        <taxon>Agaricineae</taxon>
        <taxon>Bolbitiaceae</taxon>
        <taxon>Cyclocybe</taxon>
    </lineage>
</organism>
<name>A0A8S0VRJ2_CYCAE</name>
<evidence type="ECO:0000259" key="9">
    <source>
        <dbReference type="Pfam" id="PF13802"/>
    </source>
</evidence>
<dbReference type="SUPFAM" id="SSF51011">
    <property type="entry name" value="Glycosyl hydrolase domain"/>
    <property type="match status" value="1"/>
</dbReference>
<protein>
    <recommendedName>
        <fullName evidence="5">Maltase</fullName>
    </recommendedName>
</protein>
<dbReference type="Gene3D" id="2.60.40.1760">
    <property type="entry name" value="glycosyl hydrolase (family 31)"/>
    <property type="match status" value="1"/>
</dbReference>
<dbReference type="PANTHER" id="PTHR22762:SF133">
    <property type="entry name" value="P-TYPE DOMAIN-CONTAINING PROTEIN"/>
    <property type="match status" value="1"/>
</dbReference>
<keyword evidence="7" id="KW-0472">Membrane</keyword>
<keyword evidence="3" id="KW-0325">Glycoprotein</keyword>
<dbReference type="InterPro" id="IPR030458">
    <property type="entry name" value="Glyco_hydro_31_AS"/>
</dbReference>
<evidence type="ECO:0000256" key="7">
    <source>
        <dbReference type="SAM" id="Phobius"/>
    </source>
</evidence>
<dbReference type="SUPFAM" id="SSF74650">
    <property type="entry name" value="Galactose mutarotase-like"/>
    <property type="match status" value="1"/>
</dbReference>
<dbReference type="SUPFAM" id="SSF51445">
    <property type="entry name" value="(Trans)glycosidases"/>
    <property type="match status" value="1"/>
</dbReference>
<feature type="domain" description="Glycoside hydrolase family 31 N-terminal" evidence="9">
    <location>
        <begin position="223"/>
        <end position="308"/>
    </location>
</feature>
<evidence type="ECO:0000259" key="8">
    <source>
        <dbReference type="Pfam" id="PF01055"/>
    </source>
</evidence>
<evidence type="ECO:0000256" key="6">
    <source>
        <dbReference type="RuleBase" id="RU361185"/>
    </source>
</evidence>
<keyword evidence="7" id="KW-0812">Transmembrane</keyword>
<dbReference type="AlphaFoldDB" id="A0A8S0VRJ2"/>
<keyword evidence="12" id="KW-1185">Reference proteome</keyword>
<dbReference type="InterPro" id="IPR013780">
    <property type="entry name" value="Glyco_hydro_b"/>
</dbReference>
<dbReference type="CDD" id="cd14752">
    <property type="entry name" value="GH31_N"/>
    <property type="match status" value="1"/>
</dbReference>
<keyword evidence="2 6" id="KW-0378">Hydrolase</keyword>
<dbReference type="GO" id="GO:0030246">
    <property type="term" value="F:carbohydrate binding"/>
    <property type="evidence" value="ECO:0007669"/>
    <property type="project" value="InterPro"/>
</dbReference>
<dbReference type="Gene3D" id="2.60.40.1180">
    <property type="entry name" value="Golgi alpha-mannosidase II"/>
    <property type="match status" value="2"/>
</dbReference>
<dbReference type="InterPro" id="IPR000322">
    <property type="entry name" value="Glyco_hydro_31_TIM"/>
</dbReference>
<dbReference type="Pfam" id="PF21365">
    <property type="entry name" value="Glyco_hydro_31_3rd"/>
    <property type="match status" value="1"/>
</dbReference>
<accession>A0A8S0VRJ2</accession>
<dbReference type="Pfam" id="PF13802">
    <property type="entry name" value="Gal_mutarotas_2"/>
    <property type="match status" value="1"/>
</dbReference>
<dbReference type="OrthoDB" id="5839090at2759"/>
<keyword evidence="7" id="KW-1133">Transmembrane helix</keyword>
<dbReference type="InterPro" id="IPR017853">
    <property type="entry name" value="GH"/>
</dbReference>
<dbReference type="InterPro" id="IPR048395">
    <property type="entry name" value="Glyco_hydro_31_C"/>
</dbReference>
<keyword evidence="4 6" id="KW-0326">Glycosidase</keyword>
<gene>
    <name evidence="11" type="ORF">AAE3_LOCUS5841</name>
</gene>
<feature type="domain" description="Glycoside hydrolase family 31 TIM barrel" evidence="8">
    <location>
        <begin position="359"/>
        <end position="773"/>
    </location>
</feature>
<evidence type="ECO:0000259" key="10">
    <source>
        <dbReference type="Pfam" id="PF21365"/>
    </source>
</evidence>
<proteinExistence type="inferred from homology"/>
<comment type="similarity">
    <text evidence="1 6">Belongs to the glycosyl hydrolase 31 family.</text>
</comment>
<evidence type="ECO:0000256" key="3">
    <source>
        <dbReference type="ARBA" id="ARBA00023180"/>
    </source>
</evidence>
<dbReference type="CDD" id="cd06602">
    <property type="entry name" value="GH31_MGAM_SI_GAA"/>
    <property type="match status" value="1"/>
</dbReference>
<dbReference type="GO" id="GO:0005975">
    <property type="term" value="P:carbohydrate metabolic process"/>
    <property type="evidence" value="ECO:0007669"/>
    <property type="project" value="InterPro"/>
</dbReference>
<evidence type="ECO:0000256" key="2">
    <source>
        <dbReference type="ARBA" id="ARBA00022801"/>
    </source>
</evidence>
<dbReference type="GO" id="GO:0004553">
    <property type="term" value="F:hydrolase activity, hydrolyzing O-glycosyl compounds"/>
    <property type="evidence" value="ECO:0007669"/>
    <property type="project" value="InterPro"/>
</dbReference>
<comment type="caution">
    <text evidence="11">The sequence shown here is derived from an EMBL/GenBank/DDBJ whole genome shotgun (WGS) entry which is preliminary data.</text>
</comment>
<reference evidence="11 12" key="1">
    <citation type="submission" date="2020-01" db="EMBL/GenBank/DDBJ databases">
        <authorList>
            <person name="Gupta K D."/>
        </authorList>
    </citation>
    <scope>NUCLEOTIDE SEQUENCE [LARGE SCALE GENOMIC DNA]</scope>
</reference>
<feature type="transmembrane region" description="Helical" evidence="7">
    <location>
        <begin position="37"/>
        <end position="59"/>
    </location>
</feature>
<dbReference type="EMBL" id="CACVBS010000040">
    <property type="protein sequence ID" value="CAA7263665.1"/>
    <property type="molecule type" value="Genomic_DNA"/>
</dbReference>
<evidence type="ECO:0000313" key="11">
    <source>
        <dbReference type="EMBL" id="CAA7263665.1"/>
    </source>
</evidence>
<dbReference type="InterPro" id="IPR011013">
    <property type="entry name" value="Gal_mutarotase_sf_dom"/>
</dbReference>
<dbReference type="Pfam" id="PF01055">
    <property type="entry name" value="Glyco_hydro_31_2nd"/>
    <property type="match status" value="1"/>
</dbReference>
<dbReference type="Gene3D" id="3.20.20.80">
    <property type="entry name" value="Glycosidases"/>
    <property type="match status" value="2"/>
</dbReference>
<dbReference type="Proteomes" id="UP000467700">
    <property type="component" value="Unassembled WGS sequence"/>
</dbReference>
<dbReference type="InterPro" id="IPR025887">
    <property type="entry name" value="Glyco_hydro_31_N_dom"/>
</dbReference>
<evidence type="ECO:0000256" key="5">
    <source>
        <dbReference type="ARBA" id="ARBA00041343"/>
    </source>
</evidence>
<sequence>MPLFSTRGPTKDSLEYGGIDDVQSQRKSNRQLTTSSLIRRLFFSLVVVAALAQAFFHLLPDLQRLIETPPSSGPSHSRDIAKCPGYELHSLKHTNTGLTARLSLAGPACNAFGTDVSDLTIKVVYETQSRLHVNIFDTADKQYTIPESVIDRPPPPTQSFTKTSDILFNYESSPFAFWITRRSQPDTTPLFDTRITSLPETPISPVIPGDNSTALGGFPLVFEDQYLQLASAVPKNTNIYGLGEVISSSGFRRNIGPANGTIQTMWSRDVSEPVDENLYGAHPVYLEHRFDPQSATSQSHGVFLLSAAGGDILLLTPPSSSVSLVEYRMICGVLDFYFFSGPTPNEVIEQYGALIGLPTWQPAWGFGFHLCRWGYKDLNETREQVIRMREANIPLEVMWNDIDLYHAVRDFTSDPVSYPGDKVREFIRELNANHQHYIPIVDAAIPKQVNATDLYHPYTKGVEEEVFIANPDGTEYVGQVWPGYTVFPDWFQKNTQQWWTDAFRNWSESGIEFSGIWLDMNEASSFCDGSCGTGANLINTSVPFILPGEPGHLILGGSDFLSYSEKDSSLKWTPADYPECYNATIFGPSGNITVNGTLTCLFNEDATPISSINKRGLGAGKQRNVDLNTPPYAIHNGFGRLSTHALATNATHAQGQVELDVHNLWGLMEQKATHLVLQEVIPKQRPFIISRSTFPSSGRWTGHWLGDNFSLWSYLRYSIAGILQFQIFQIPFVGADTCGFDGNTDEELCNRWMQLYAFMPFYRNHNIKGQYHRSRIAGTVSQTRHYTLFANSSMYGTPPVRALFFEFPNEPELFDVDAQFLIGADILVTPVLEPNVSTVSGFFPGCGQVIWRDWYTHSVVHSVPGEPTTLSAPLGHINVHIRDGSALLLHVEPRYTIAETRRGPYSLLVSLNAEGVAYGSAYIDDGISYPPGPHRILTFSIRNNSISISSTGSFEVAQKLQEITILGVNARPKAVDLNGRVTAQWLYAPQQDKLVMSGVDADLNDPVFVEWK</sequence>
<evidence type="ECO:0000256" key="4">
    <source>
        <dbReference type="ARBA" id="ARBA00023295"/>
    </source>
</evidence>
<feature type="domain" description="Glycosyl hydrolase family 31 C-terminal" evidence="10">
    <location>
        <begin position="796"/>
        <end position="886"/>
    </location>
</feature>
<evidence type="ECO:0000313" key="12">
    <source>
        <dbReference type="Proteomes" id="UP000467700"/>
    </source>
</evidence>
<dbReference type="PROSITE" id="PS00129">
    <property type="entry name" value="GLYCOSYL_HYDROL_F31_1"/>
    <property type="match status" value="1"/>
</dbReference>
<dbReference type="PANTHER" id="PTHR22762">
    <property type="entry name" value="ALPHA-GLUCOSIDASE"/>
    <property type="match status" value="1"/>
</dbReference>
<evidence type="ECO:0000256" key="1">
    <source>
        <dbReference type="ARBA" id="ARBA00007806"/>
    </source>
</evidence>